<name>A0ABD1L6F7_9FABA</name>
<sequence>MTIRCFGFDGSDNVHTPHREWPGGGQNIERCWRNMNVIGISLALVTFSSMLMTITFHGRPVISYPEGFSWSWYARECVYRTFLHEFPSSGIEPQLGPHILTVLSQSSFYREFPRLERNPLLSSEWFSYHYQ</sequence>
<accession>A0ABD1L6F7</accession>
<evidence type="ECO:0000256" key="1">
    <source>
        <dbReference type="SAM" id="Phobius"/>
    </source>
</evidence>
<reference evidence="2 3" key="1">
    <citation type="submission" date="2024-08" db="EMBL/GenBank/DDBJ databases">
        <title>Insights into the chromosomal genome structure of Flemingia macrophylla.</title>
        <authorList>
            <person name="Ding Y."/>
            <person name="Zhao Y."/>
            <person name="Bi W."/>
            <person name="Wu M."/>
            <person name="Zhao G."/>
            <person name="Gong Y."/>
            <person name="Li W."/>
            <person name="Zhang P."/>
        </authorList>
    </citation>
    <scope>NUCLEOTIDE SEQUENCE [LARGE SCALE GENOMIC DNA]</scope>
    <source>
        <strain evidence="2">DYQJB</strain>
        <tissue evidence="2">Leaf</tissue>
    </source>
</reference>
<evidence type="ECO:0000313" key="2">
    <source>
        <dbReference type="EMBL" id="KAL2319092.1"/>
    </source>
</evidence>
<keyword evidence="1" id="KW-0472">Membrane</keyword>
<dbReference type="Proteomes" id="UP001603857">
    <property type="component" value="Unassembled WGS sequence"/>
</dbReference>
<comment type="caution">
    <text evidence="2">The sequence shown here is derived from an EMBL/GenBank/DDBJ whole genome shotgun (WGS) entry which is preliminary data.</text>
</comment>
<dbReference type="EMBL" id="JBGMDY010000011">
    <property type="protein sequence ID" value="KAL2319092.1"/>
    <property type="molecule type" value="Genomic_DNA"/>
</dbReference>
<keyword evidence="1" id="KW-1133">Transmembrane helix</keyword>
<keyword evidence="3" id="KW-1185">Reference proteome</keyword>
<gene>
    <name evidence="2" type="ORF">Fmac_032968</name>
</gene>
<protein>
    <submittedName>
        <fullName evidence="2">Uncharacterized protein</fullName>
    </submittedName>
</protein>
<keyword evidence="1" id="KW-0812">Transmembrane</keyword>
<feature type="transmembrane region" description="Helical" evidence="1">
    <location>
        <begin position="37"/>
        <end position="56"/>
    </location>
</feature>
<organism evidence="2 3">
    <name type="scientific">Flemingia macrophylla</name>
    <dbReference type="NCBI Taxonomy" id="520843"/>
    <lineage>
        <taxon>Eukaryota</taxon>
        <taxon>Viridiplantae</taxon>
        <taxon>Streptophyta</taxon>
        <taxon>Embryophyta</taxon>
        <taxon>Tracheophyta</taxon>
        <taxon>Spermatophyta</taxon>
        <taxon>Magnoliopsida</taxon>
        <taxon>eudicotyledons</taxon>
        <taxon>Gunneridae</taxon>
        <taxon>Pentapetalae</taxon>
        <taxon>rosids</taxon>
        <taxon>fabids</taxon>
        <taxon>Fabales</taxon>
        <taxon>Fabaceae</taxon>
        <taxon>Papilionoideae</taxon>
        <taxon>50 kb inversion clade</taxon>
        <taxon>NPAAA clade</taxon>
        <taxon>indigoferoid/millettioid clade</taxon>
        <taxon>Phaseoleae</taxon>
        <taxon>Flemingia</taxon>
    </lineage>
</organism>
<proteinExistence type="predicted"/>
<evidence type="ECO:0000313" key="3">
    <source>
        <dbReference type="Proteomes" id="UP001603857"/>
    </source>
</evidence>
<dbReference type="AlphaFoldDB" id="A0ABD1L6F7"/>